<dbReference type="Gene3D" id="3.40.50.300">
    <property type="entry name" value="P-loop containing nucleotide triphosphate hydrolases"/>
    <property type="match status" value="1"/>
</dbReference>
<dbReference type="Pfam" id="PF00004">
    <property type="entry name" value="AAA"/>
    <property type="match status" value="1"/>
</dbReference>
<reference evidence="15 16" key="1">
    <citation type="journal article" date="2015" name="Fungal Genet. Biol.">
        <title>Evolution of novel wood decay mechanisms in Agaricales revealed by the genome sequences of Fistulina hepatica and Cylindrobasidium torrendii.</title>
        <authorList>
            <person name="Floudas D."/>
            <person name="Held B.W."/>
            <person name="Riley R."/>
            <person name="Nagy L.G."/>
            <person name="Koehler G."/>
            <person name="Ransdell A.S."/>
            <person name="Younus H."/>
            <person name="Chow J."/>
            <person name="Chiniquy J."/>
            <person name="Lipzen A."/>
            <person name="Tritt A."/>
            <person name="Sun H."/>
            <person name="Haridas S."/>
            <person name="LaButti K."/>
            <person name="Ohm R.A."/>
            <person name="Kues U."/>
            <person name="Blanchette R.A."/>
            <person name="Grigoriev I.V."/>
            <person name="Minto R.E."/>
            <person name="Hibbett D.S."/>
        </authorList>
    </citation>
    <scope>NUCLEOTIDE SEQUENCE [LARGE SCALE GENOMIC DNA]</scope>
    <source>
        <strain evidence="15 16">FP15055 ss-10</strain>
    </source>
</reference>
<comment type="similarity">
    <text evidence="2">Belongs to the AAA ATPase family. BCS1 subfamily.</text>
</comment>
<evidence type="ECO:0000256" key="10">
    <source>
        <dbReference type="ARBA" id="ARBA00023136"/>
    </source>
</evidence>
<dbReference type="Proteomes" id="UP000054007">
    <property type="component" value="Unassembled WGS sequence"/>
</dbReference>
<evidence type="ECO:0000256" key="5">
    <source>
        <dbReference type="ARBA" id="ARBA00022792"/>
    </source>
</evidence>
<keyword evidence="8" id="KW-1133">Transmembrane helix</keyword>
<evidence type="ECO:0000259" key="13">
    <source>
        <dbReference type="SMART" id="SM00382"/>
    </source>
</evidence>
<dbReference type="Pfam" id="PF08740">
    <property type="entry name" value="BCS1_N"/>
    <property type="match status" value="1"/>
</dbReference>
<keyword evidence="7" id="KW-0067">ATP-binding</keyword>
<protein>
    <submittedName>
        <fullName evidence="15">p-loop containing nucleoside triphosphate hydrolase protein</fullName>
    </submittedName>
</protein>
<dbReference type="GO" id="GO:0005524">
    <property type="term" value="F:ATP binding"/>
    <property type="evidence" value="ECO:0007669"/>
    <property type="project" value="UniProtKB-KW"/>
</dbReference>
<dbReference type="InterPro" id="IPR003593">
    <property type="entry name" value="AAA+_ATPase"/>
</dbReference>
<keyword evidence="5" id="KW-0999">Mitochondrion inner membrane</keyword>
<keyword evidence="16" id="KW-1185">Reference proteome</keyword>
<evidence type="ECO:0000256" key="6">
    <source>
        <dbReference type="ARBA" id="ARBA00022801"/>
    </source>
</evidence>
<dbReference type="GO" id="GO:0016887">
    <property type="term" value="F:ATP hydrolysis activity"/>
    <property type="evidence" value="ECO:0007669"/>
    <property type="project" value="InterPro"/>
</dbReference>
<dbReference type="Pfam" id="PF25426">
    <property type="entry name" value="AAA_lid_BCS1"/>
    <property type="match status" value="1"/>
</dbReference>
<evidence type="ECO:0000256" key="9">
    <source>
        <dbReference type="ARBA" id="ARBA00023128"/>
    </source>
</evidence>
<feature type="region of interest" description="Disordered" evidence="12">
    <location>
        <begin position="452"/>
        <end position="505"/>
    </location>
</feature>
<dbReference type="InterPro" id="IPR003959">
    <property type="entry name" value="ATPase_AAA_core"/>
</dbReference>
<evidence type="ECO:0000256" key="1">
    <source>
        <dbReference type="ARBA" id="ARBA00004434"/>
    </source>
</evidence>
<accession>A0A0D7BTQ4</accession>
<dbReference type="GO" id="GO:0005743">
    <property type="term" value="C:mitochondrial inner membrane"/>
    <property type="evidence" value="ECO:0007669"/>
    <property type="project" value="UniProtKB-SubCell"/>
</dbReference>
<dbReference type="SMART" id="SM00382">
    <property type="entry name" value="AAA"/>
    <property type="match status" value="1"/>
</dbReference>
<feature type="domain" description="AAA+ ATPase" evidence="13">
    <location>
        <begin position="242"/>
        <end position="387"/>
    </location>
</feature>
<evidence type="ECO:0000256" key="11">
    <source>
        <dbReference type="ARBA" id="ARBA00048778"/>
    </source>
</evidence>
<dbReference type="SMART" id="SM01024">
    <property type="entry name" value="BCS1_N"/>
    <property type="match status" value="1"/>
</dbReference>
<gene>
    <name evidence="15" type="ORF">CYLTODRAFT_341103</name>
</gene>
<dbReference type="InterPro" id="IPR027417">
    <property type="entry name" value="P-loop_NTPase"/>
</dbReference>
<keyword evidence="4" id="KW-0547">Nucleotide-binding</keyword>
<keyword evidence="9" id="KW-0496">Mitochondrion</keyword>
<dbReference type="STRING" id="1314674.A0A0D7BTQ4"/>
<dbReference type="OrthoDB" id="10251412at2759"/>
<organism evidence="15 16">
    <name type="scientific">Cylindrobasidium torrendii FP15055 ss-10</name>
    <dbReference type="NCBI Taxonomy" id="1314674"/>
    <lineage>
        <taxon>Eukaryota</taxon>
        <taxon>Fungi</taxon>
        <taxon>Dikarya</taxon>
        <taxon>Basidiomycota</taxon>
        <taxon>Agaricomycotina</taxon>
        <taxon>Agaricomycetes</taxon>
        <taxon>Agaricomycetidae</taxon>
        <taxon>Agaricales</taxon>
        <taxon>Marasmiineae</taxon>
        <taxon>Physalacriaceae</taxon>
        <taxon>Cylindrobasidium</taxon>
    </lineage>
</organism>
<dbReference type="AlphaFoldDB" id="A0A0D7BTQ4"/>
<evidence type="ECO:0000259" key="14">
    <source>
        <dbReference type="SMART" id="SM01024"/>
    </source>
</evidence>
<keyword evidence="10" id="KW-0472">Membrane</keyword>
<keyword evidence="3" id="KW-0812">Transmembrane</keyword>
<evidence type="ECO:0000256" key="7">
    <source>
        <dbReference type="ARBA" id="ARBA00022840"/>
    </source>
</evidence>
<keyword evidence="6 15" id="KW-0378">Hydrolase</keyword>
<comment type="subcellular location">
    <subcellularLocation>
        <location evidence="1">Mitochondrion inner membrane</location>
        <topology evidence="1">Single-pass membrane protein</topology>
    </subcellularLocation>
</comment>
<evidence type="ECO:0000256" key="8">
    <source>
        <dbReference type="ARBA" id="ARBA00022989"/>
    </source>
</evidence>
<evidence type="ECO:0000256" key="12">
    <source>
        <dbReference type="SAM" id="MobiDB-lite"/>
    </source>
</evidence>
<evidence type="ECO:0000256" key="4">
    <source>
        <dbReference type="ARBA" id="ARBA00022741"/>
    </source>
</evidence>
<comment type="catalytic activity">
    <reaction evidence="11">
        <text>ATP + H2O = ADP + phosphate + H(+)</text>
        <dbReference type="Rhea" id="RHEA:13065"/>
        <dbReference type="ChEBI" id="CHEBI:15377"/>
        <dbReference type="ChEBI" id="CHEBI:15378"/>
        <dbReference type="ChEBI" id="CHEBI:30616"/>
        <dbReference type="ChEBI" id="CHEBI:43474"/>
        <dbReference type="ChEBI" id="CHEBI:456216"/>
    </reaction>
    <physiologicalReaction direction="left-to-right" evidence="11">
        <dbReference type="Rhea" id="RHEA:13066"/>
    </physiologicalReaction>
</comment>
<dbReference type="EMBL" id="KN880433">
    <property type="protein sequence ID" value="KIY73908.1"/>
    <property type="molecule type" value="Genomic_DNA"/>
</dbReference>
<feature type="domain" description="BCS1 N-terminal" evidence="14">
    <location>
        <begin position="16"/>
        <end position="211"/>
    </location>
</feature>
<evidence type="ECO:0000313" key="15">
    <source>
        <dbReference type="EMBL" id="KIY73908.1"/>
    </source>
</evidence>
<sequence>MVGGESGTLSPTFRFLIFGTIIEAGRRLCMWLMERARIQCSVTARFEQGDPSYDWIFHFLTQEKVWTGSRDFRVSAKSSQRQWGVEGGPAASIVNGNAEYVPTYDLPQLFRWKGYWLEVRRTLAQQNGDNSAMGLGDAPQTNGTIFITIYSLRMGVLSELVEEARVRYKLASNPQVIVHSIDSMMASGYMSFGKSMWRDVKCKRRRPIDSIVLPHGLLDSLLHVVREFVSSEAWYNQAGIPHRMGFLLYGPPGTGKSSTIYALASELGFEIYTLSLASQGMDDHSLRRAASAIPKHSIFLIEDIDCAFPSREDEENDRAMQPYIPPGYQTYPRQSAVTMSGLLNVIDGVGSEEGRLFFATTNYIDRLDPALLRPGRIDQKVEYRLATESQARALYLRFFPNDILTKHGVMGSSGTLADQFASQIPSGEFSTAELQGYLLGYKHRPQLAAQEASSWVEQQRREGRERSEREEKARMKREEQMKKRSEMLGNRAGLPEMPFLGDAYY</sequence>
<evidence type="ECO:0000256" key="3">
    <source>
        <dbReference type="ARBA" id="ARBA00022692"/>
    </source>
</evidence>
<evidence type="ECO:0000256" key="2">
    <source>
        <dbReference type="ARBA" id="ARBA00007448"/>
    </source>
</evidence>
<proteinExistence type="inferred from homology"/>
<dbReference type="SUPFAM" id="SSF52540">
    <property type="entry name" value="P-loop containing nucleoside triphosphate hydrolases"/>
    <property type="match status" value="1"/>
</dbReference>
<dbReference type="InterPro" id="IPR050747">
    <property type="entry name" value="Mitochondrial_chaperone_BCS1"/>
</dbReference>
<dbReference type="InterPro" id="IPR014851">
    <property type="entry name" value="BCS1_N"/>
</dbReference>
<evidence type="ECO:0000313" key="16">
    <source>
        <dbReference type="Proteomes" id="UP000054007"/>
    </source>
</evidence>
<dbReference type="InterPro" id="IPR057495">
    <property type="entry name" value="AAA_lid_BCS1"/>
</dbReference>
<dbReference type="PANTHER" id="PTHR23070">
    <property type="entry name" value="BCS1 AAA-TYPE ATPASE"/>
    <property type="match status" value="1"/>
</dbReference>
<name>A0A0D7BTQ4_9AGAR</name>
<feature type="compositionally biased region" description="Basic and acidic residues" evidence="12">
    <location>
        <begin position="458"/>
        <end position="486"/>
    </location>
</feature>